<evidence type="ECO:0000259" key="15">
    <source>
        <dbReference type="Pfam" id="PF06832"/>
    </source>
</evidence>
<evidence type="ECO:0000259" key="13">
    <source>
        <dbReference type="Pfam" id="PF00905"/>
    </source>
</evidence>
<protein>
    <recommendedName>
        <fullName evidence="10">peptidoglycan glycosyltransferase</fullName>
        <ecNumber evidence="10">2.4.99.28</ecNumber>
    </recommendedName>
</protein>
<evidence type="ECO:0000256" key="8">
    <source>
        <dbReference type="ARBA" id="ARBA00022801"/>
    </source>
</evidence>
<keyword evidence="7" id="KW-0808">Transferase</keyword>
<dbReference type="SUPFAM" id="SSF56601">
    <property type="entry name" value="beta-lactamase/transpeptidase-like"/>
    <property type="match status" value="1"/>
</dbReference>
<dbReference type="InterPro" id="IPR009647">
    <property type="entry name" value="PBP_C"/>
</dbReference>
<dbReference type="RefSeq" id="WP_202856845.1">
    <property type="nucleotide sequence ID" value="NZ_JAEUGD010000042.1"/>
</dbReference>
<dbReference type="InterPro" id="IPR050396">
    <property type="entry name" value="Glycosyltr_51/Transpeptidase"/>
</dbReference>
<dbReference type="GO" id="GO:0030288">
    <property type="term" value="C:outer membrane-bounded periplasmic space"/>
    <property type="evidence" value="ECO:0007669"/>
    <property type="project" value="TreeGrafter"/>
</dbReference>
<dbReference type="Pfam" id="PF00912">
    <property type="entry name" value="Transgly"/>
    <property type="match status" value="1"/>
</dbReference>
<evidence type="ECO:0000256" key="6">
    <source>
        <dbReference type="ARBA" id="ARBA00022676"/>
    </source>
</evidence>
<keyword evidence="8" id="KW-0378">Hydrolase</keyword>
<keyword evidence="12" id="KW-0812">Transmembrane</keyword>
<keyword evidence="5" id="KW-0645">Protease</keyword>
<keyword evidence="9" id="KW-0511">Multifunctional enzyme</keyword>
<accession>A0A937KCB2</accession>
<dbReference type="GO" id="GO:0004180">
    <property type="term" value="F:carboxypeptidase activity"/>
    <property type="evidence" value="ECO:0007669"/>
    <property type="project" value="UniProtKB-KW"/>
</dbReference>
<dbReference type="Pfam" id="PF00905">
    <property type="entry name" value="Transpeptidase"/>
    <property type="match status" value="1"/>
</dbReference>
<evidence type="ECO:0000313" key="17">
    <source>
        <dbReference type="Proteomes" id="UP000614216"/>
    </source>
</evidence>
<comment type="pathway">
    <text evidence="1">Cell wall biogenesis; peptidoglycan biosynthesis.</text>
</comment>
<dbReference type="EMBL" id="JAEUGD010000042">
    <property type="protein sequence ID" value="MBL6447332.1"/>
    <property type="molecule type" value="Genomic_DNA"/>
</dbReference>
<dbReference type="InterPro" id="IPR023346">
    <property type="entry name" value="Lysozyme-like_dom_sf"/>
</dbReference>
<dbReference type="Pfam" id="PF06832">
    <property type="entry name" value="BiPBP_C"/>
    <property type="match status" value="1"/>
</dbReference>
<dbReference type="GO" id="GO:0009252">
    <property type="term" value="P:peptidoglycan biosynthetic process"/>
    <property type="evidence" value="ECO:0007669"/>
    <property type="project" value="InterPro"/>
</dbReference>
<reference evidence="16" key="1">
    <citation type="submission" date="2021-01" db="EMBL/GenBank/DDBJ databases">
        <title>Fulvivirga kasyanovii gen. nov., sp nov., a novel member of the phylum Bacteroidetes isolated from seawater in a mussel farm.</title>
        <authorList>
            <person name="Zhao L.-H."/>
            <person name="Wang Z.-J."/>
        </authorList>
    </citation>
    <scope>NUCLEOTIDE SEQUENCE</scope>
    <source>
        <strain evidence="16">29W222</strain>
    </source>
</reference>
<evidence type="ECO:0000256" key="5">
    <source>
        <dbReference type="ARBA" id="ARBA00022670"/>
    </source>
</evidence>
<evidence type="ECO:0000256" key="11">
    <source>
        <dbReference type="ARBA" id="ARBA00049902"/>
    </source>
</evidence>
<evidence type="ECO:0000256" key="2">
    <source>
        <dbReference type="ARBA" id="ARBA00007090"/>
    </source>
</evidence>
<dbReference type="Gene3D" id="1.10.3810.10">
    <property type="entry name" value="Biosynthetic peptidoglycan transglycosylase-like"/>
    <property type="match status" value="1"/>
</dbReference>
<dbReference type="InterPro" id="IPR036950">
    <property type="entry name" value="PBP_transglycosylase"/>
</dbReference>
<proteinExistence type="inferred from homology"/>
<feature type="domain" description="Penicillin-binding C-terminal" evidence="15">
    <location>
        <begin position="697"/>
        <end position="781"/>
    </location>
</feature>
<dbReference type="PANTHER" id="PTHR32282">
    <property type="entry name" value="BINDING PROTEIN TRANSPEPTIDASE, PUTATIVE-RELATED"/>
    <property type="match status" value="1"/>
</dbReference>
<comment type="catalytic activity">
    <reaction evidence="11">
        <text>[GlcNAc-(1-&gt;4)-Mur2Ac(oyl-L-Ala-gamma-D-Glu-L-Lys-D-Ala-D-Ala)](n)-di-trans,octa-cis-undecaprenyl diphosphate + beta-D-GlcNAc-(1-&gt;4)-Mur2Ac(oyl-L-Ala-gamma-D-Glu-L-Lys-D-Ala-D-Ala)-di-trans,octa-cis-undecaprenyl diphosphate = [GlcNAc-(1-&gt;4)-Mur2Ac(oyl-L-Ala-gamma-D-Glu-L-Lys-D-Ala-D-Ala)](n+1)-di-trans,octa-cis-undecaprenyl diphosphate + di-trans,octa-cis-undecaprenyl diphosphate + H(+)</text>
        <dbReference type="Rhea" id="RHEA:23708"/>
        <dbReference type="Rhea" id="RHEA-COMP:9602"/>
        <dbReference type="Rhea" id="RHEA-COMP:9603"/>
        <dbReference type="ChEBI" id="CHEBI:15378"/>
        <dbReference type="ChEBI" id="CHEBI:58405"/>
        <dbReference type="ChEBI" id="CHEBI:60033"/>
        <dbReference type="ChEBI" id="CHEBI:78435"/>
        <dbReference type="EC" id="2.4.99.28"/>
    </reaction>
</comment>
<dbReference type="Proteomes" id="UP000614216">
    <property type="component" value="Unassembled WGS sequence"/>
</dbReference>
<dbReference type="GO" id="GO:0006508">
    <property type="term" value="P:proteolysis"/>
    <property type="evidence" value="ECO:0007669"/>
    <property type="project" value="UniProtKB-KW"/>
</dbReference>
<dbReference type="InterPro" id="IPR012338">
    <property type="entry name" value="Beta-lactam/transpept-like"/>
</dbReference>
<keyword evidence="17" id="KW-1185">Reference proteome</keyword>
<evidence type="ECO:0000256" key="10">
    <source>
        <dbReference type="ARBA" id="ARBA00044770"/>
    </source>
</evidence>
<evidence type="ECO:0000313" key="16">
    <source>
        <dbReference type="EMBL" id="MBL6447332.1"/>
    </source>
</evidence>
<dbReference type="AlphaFoldDB" id="A0A937KCB2"/>
<dbReference type="InterPro" id="IPR001264">
    <property type="entry name" value="Glyco_trans_51"/>
</dbReference>
<evidence type="ECO:0000256" key="9">
    <source>
        <dbReference type="ARBA" id="ARBA00023268"/>
    </source>
</evidence>
<keyword evidence="12" id="KW-0472">Membrane</keyword>
<dbReference type="PANTHER" id="PTHR32282:SF15">
    <property type="entry name" value="PENICILLIN-BINDING PROTEIN 1C"/>
    <property type="match status" value="1"/>
</dbReference>
<feature type="domain" description="Glycosyl transferase family 51" evidence="14">
    <location>
        <begin position="56"/>
        <end position="222"/>
    </location>
</feature>
<dbReference type="NCBIfam" id="TIGR02073">
    <property type="entry name" value="PBP_1c"/>
    <property type="match status" value="1"/>
</dbReference>
<dbReference type="GO" id="GO:0008658">
    <property type="term" value="F:penicillin binding"/>
    <property type="evidence" value="ECO:0007669"/>
    <property type="project" value="InterPro"/>
</dbReference>
<keyword evidence="12" id="KW-1133">Transmembrane helix</keyword>
<dbReference type="SUPFAM" id="SSF53955">
    <property type="entry name" value="Lysozyme-like"/>
    <property type="match status" value="1"/>
</dbReference>
<keyword evidence="4" id="KW-0121">Carboxypeptidase</keyword>
<keyword evidence="6" id="KW-0328">Glycosyltransferase</keyword>
<evidence type="ECO:0000259" key="14">
    <source>
        <dbReference type="Pfam" id="PF00912"/>
    </source>
</evidence>
<comment type="caution">
    <text evidence="16">The sequence shown here is derived from an EMBL/GenBank/DDBJ whole genome shotgun (WGS) entry which is preliminary data.</text>
</comment>
<dbReference type="InterPro" id="IPR001460">
    <property type="entry name" value="PCN-bd_Tpept"/>
</dbReference>
<dbReference type="InterPro" id="IPR011815">
    <property type="entry name" value="PBP_1c"/>
</dbReference>
<evidence type="ECO:0000256" key="12">
    <source>
        <dbReference type="SAM" id="Phobius"/>
    </source>
</evidence>
<feature type="domain" description="Penicillin-binding protein transpeptidase" evidence="13">
    <location>
        <begin position="301"/>
        <end position="429"/>
    </location>
</feature>
<evidence type="ECO:0000256" key="1">
    <source>
        <dbReference type="ARBA" id="ARBA00004752"/>
    </source>
</evidence>
<name>A0A937KCB2_9BACT</name>
<comment type="similarity">
    <text evidence="3">In the N-terminal section; belongs to the glycosyltransferase 51 family.</text>
</comment>
<dbReference type="Gene3D" id="3.40.710.10">
    <property type="entry name" value="DD-peptidase/beta-lactamase superfamily"/>
    <property type="match status" value="1"/>
</dbReference>
<evidence type="ECO:0000256" key="3">
    <source>
        <dbReference type="ARBA" id="ARBA00007739"/>
    </source>
</evidence>
<dbReference type="GO" id="GO:0008955">
    <property type="term" value="F:peptidoglycan glycosyltransferase activity"/>
    <property type="evidence" value="ECO:0007669"/>
    <property type="project" value="UniProtKB-EC"/>
</dbReference>
<dbReference type="EC" id="2.4.99.28" evidence="10"/>
<sequence>MWSYIRNKKKWFVVLVSLMVMLGYYLMLPEKLFDAPYSTTLESRDGQLLGAAIASDGQWRFAEVDSVPVKFEEALIHFEDEDFYYHPGFNPFSLLRATWQNLRSGKVVSGGSTITMQLVRLSRRDKPRTLWQKLIEIVLATRIEFTYSKEEILNMYASHAPFGGNVVGLNTATWRYFNRGAEDISWGEAALLAVLPNSPALIHPGRNRDDLRAKRDRLLDKLLSEGVIDSLTNQLAKSESIPDKPLPLPLLAPHLLTRAIKDGHEQRNITSTIDLSLQRRVSRIVDNHHSTLRGNEVHNAAAIVANVRSGEVLAYVGNVRQAGREHNNYVDVITAPRSTGSILKPFLYAAMLDEGQILPSSLIPDVPVFISGFAPKNFSRTYDGAVPADRALSRSLNVPAVQMLRQYRYEKFHSLLKELGMTTLVQSPDHYGLSLILGGAEGTLWDISGMYAGLANTLNHYNSHSDRYRYSESSYKPLHYTVQVSGSQEERSDTGILSAAAIYHTMEALLEVYRPTEESSWEMFDSSQKIAWKTGTSFGYRDAWAVGVTSEYVVGIWVGNADGEGRPGLTGLQAAAPLMFDVFDILPKSSWFDQPLSEMLSMNICRESGFRATEFCTQIDTMQIIKSGDRVRGCPYHKPVHLDVNGYRVHADCEPVSNMEHTSWFVLPPVQEYYYRSKNPAYRKLPPYRKDCLSDQVSIAAMEVIYPKKNSIIYIPKELDGSLGSAVFEVAHRRPETTIYWHLNNQFVGATTRIHQLSVSPPAGNYELTLVDDKGKYIAQKFKIISESGK</sequence>
<evidence type="ECO:0000256" key="4">
    <source>
        <dbReference type="ARBA" id="ARBA00022645"/>
    </source>
</evidence>
<evidence type="ECO:0000256" key="7">
    <source>
        <dbReference type="ARBA" id="ARBA00022679"/>
    </source>
</evidence>
<gene>
    <name evidence="16" type="primary">pbpC</name>
    <name evidence="16" type="ORF">JMN32_13515</name>
</gene>
<organism evidence="16 17">
    <name type="scientific">Fulvivirga marina</name>
    <dbReference type="NCBI Taxonomy" id="2494733"/>
    <lineage>
        <taxon>Bacteria</taxon>
        <taxon>Pseudomonadati</taxon>
        <taxon>Bacteroidota</taxon>
        <taxon>Cytophagia</taxon>
        <taxon>Cytophagales</taxon>
        <taxon>Fulvivirgaceae</taxon>
        <taxon>Fulvivirga</taxon>
    </lineage>
</organism>
<comment type="similarity">
    <text evidence="2">In the C-terminal section; belongs to the transpeptidase family.</text>
</comment>
<feature type="transmembrane region" description="Helical" evidence="12">
    <location>
        <begin position="12"/>
        <end position="28"/>
    </location>
</feature>